<reference evidence="2 3" key="1">
    <citation type="submission" date="2022-02" db="EMBL/GenBank/DDBJ databases">
        <title>Comparative genomics of the first Antarctic Pseudomonas spp. capable of biotransforming 2,4,6-Trinitrotoluene.</title>
        <authorList>
            <person name="Cabrera M.A."/>
            <person name="Marquez S.L."/>
            <person name="Perez-Donoso J.M."/>
        </authorList>
    </citation>
    <scope>NUCLEOTIDE SEQUENCE [LARGE SCALE GENOMIC DNA]</scope>
    <source>
        <strain evidence="2 3">TNT19</strain>
    </source>
</reference>
<dbReference type="EMBL" id="JAKNRW010000010">
    <property type="protein sequence ID" value="MCK1791436.1"/>
    <property type="molecule type" value="Genomic_DNA"/>
</dbReference>
<protein>
    <submittedName>
        <fullName evidence="2">Uncharacterized protein</fullName>
    </submittedName>
</protein>
<name>A0ABT0F0A6_9PSED</name>
<evidence type="ECO:0000313" key="3">
    <source>
        <dbReference type="Proteomes" id="UP001299876"/>
    </source>
</evidence>
<keyword evidence="3" id="KW-1185">Reference proteome</keyword>
<evidence type="ECO:0000313" key="2">
    <source>
        <dbReference type="EMBL" id="MCK1791436.1"/>
    </source>
</evidence>
<accession>A0ABT0F0A6</accession>
<feature type="signal peptide" evidence="1">
    <location>
        <begin position="1"/>
        <end position="30"/>
    </location>
</feature>
<organism evidence="2 3">
    <name type="scientific">Pseudomonas violetae</name>
    <dbReference type="NCBI Taxonomy" id="2915813"/>
    <lineage>
        <taxon>Bacteria</taxon>
        <taxon>Pseudomonadati</taxon>
        <taxon>Pseudomonadota</taxon>
        <taxon>Gammaproteobacteria</taxon>
        <taxon>Pseudomonadales</taxon>
        <taxon>Pseudomonadaceae</taxon>
        <taxon>Pseudomonas</taxon>
    </lineage>
</organism>
<evidence type="ECO:0000256" key="1">
    <source>
        <dbReference type="SAM" id="SignalP"/>
    </source>
</evidence>
<dbReference type="RefSeq" id="WP_247291757.1">
    <property type="nucleotide sequence ID" value="NZ_JAKNRW010000010.1"/>
</dbReference>
<proteinExistence type="predicted"/>
<comment type="caution">
    <text evidence="2">The sequence shown here is derived from an EMBL/GenBank/DDBJ whole genome shotgun (WGS) entry which is preliminary data.</text>
</comment>
<feature type="chain" id="PRO_5046505777" evidence="1">
    <location>
        <begin position="31"/>
        <end position="415"/>
    </location>
</feature>
<keyword evidence="1" id="KW-0732">Signal</keyword>
<dbReference type="Proteomes" id="UP001299876">
    <property type="component" value="Unassembled WGS sequence"/>
</dbReference>
<sequence>MSWFNCTKASAKRMLIVGLLSNSVTPLATAAVQEITAVFRPDSSNPQKNIFENTTPQSGICPGHIPQRCEALNIFSIRTLDITFESNRSIPAGHESEREGAMFKVPSAWRDLTVVHSETGAVETVQMRIAGIGGRWDTSRPPGVTAFGPQAANWGGAPAPCVPSGYIAAATSYLLWFWIVPEGAGACSRTAQLDIPWLKYTTFEYAYELKTPNPLGMSTGQYTGSIVFGIGPGEDFDFGDTMIPNDNNLIFNFTLDVQHTLKVEIPPGGNRVELVPQGGWQAWLTQGRKPTRLFSDQTFNVSSSTRFKMNLDCQYSTDGNRCSVRDSVFGHVVPLDVSVTLPNGLVDASAQPVTRRPLRRDGIGTELFLPSFYVDRKPGTLHFEIAQDEVGEMLKPGIGRSYSGSVTVIWDSEAG</sequence>
<gene>
    <name evidence="2" type="ORF">L9059_14795</name>
</gene>